<proteinExistence type="predicted"/>
<protein>
    <submittedName>
        <fullName evidence="1">11944_t:CDS:1</fullName>
    </submittedName>
</protein>
<accession>A0A9W4SX43</accession>
<reference evidence="1" key="1">
    <citation type="submission" date="2022-08" db="EMBL/GenBank/DDBJ databases">
        <authorList>
            <person name="Kallberg Y."/>
            <person name="Tangrot J."/>
            <person name="Rosling A."/>
        </authorList>
    </citation>
    <scope>NUCLEOTIDE SEQUENCE</scope>
    <source>
        <strain evidence="1">Wild A</strain>
    </source>
</reference>
<keyword evidence="2" id="KW-1185">Reference proteome</keyword>
<dbReference type="AlphaFoldDB" id="A0A9W4SX43"/>
<dbReference type="EMBL" id="CAMKVN010003377">
    <property type="protein sequence ID" value="CAI2184562.1"/>
    <property type="molecule type" value="Genomic_DNA"/>
</dbReference>
<evidence type="ECO:0000313" key="2">
    <source>
        <dbReference type="Proteomes" id="UP001153678"/>
    </source>
</evidence>
<gene>
    <name evidence="1" type="ORF">FWILDA_LOCUS11639</name>
</gene>
<evidence type="ECO:0000313" key="1">
    <source>
        <dbReference type="EMBL" id="CAI2184562.1"/>
    </source>
</evidence>
<organism evidence="1 2">
    <name type="scientific">Funneliformis geosporum</name>
    <dbReference type="NCBI Taxonomy" id="1117311"/>
    <lineage>
        <taxon>Eukaryota</taxon>
        <taxon>Fungi</taxon>
        <taxon>Fungi incertae sedis</taxon>
        <taxon>Mucoromycota</taxon>
        <taxon>Glomeromycotina</taxon>
        <taxon>Glomeromycetes</taxon>
        <taxon>Glomerales</taxon>
        <taxon>Glomeraceae</taxon>
        <taxon>Funneliformis</taxon>
    </lineage>
</organism>
<name>A0A9W4SX43_9GLOM</name>
<dbReference type="Proteomes" id="UP001153678">
    <property type="component" value="Unassembled WGS sequence"/>
</dbReference>
<sequence length="71" mass="8120">MSADKGSKEWGVSQRNTYSRIAKKQTLMNFNRITSSTIVALWTTNSLVNMSCHYREKGKRTKLTTTKYPSS</sequence>
<comment type="caution">
    <text evidence="1">The sequence shown here is derived from an EMBL/GenBank/DDBJ whole genome shotgun (WGS) entry which is preliminary data.</text>
</comment>